<dbReference type="SUPFAM" id="SSF53187">
    <property type="entry name" value="Zn-dependent exopeptidases"/>
    <property type="match status" value="1"/>
</dbReference>
<dbReference type="InterPro" id="IPR011650">
    <property type="entry name" value="Peptidase_M20_dimer"/>
</dbReference>
<gene>
    <name evidence="13" type="ORF">J2Z76_001947</name>
</gene>
<keyword evidence="9" id="KW-0862">Zinc</keyword>
<organism evidence="13 14">
    <name type="scientific">Sedimentibacter acidaminivorans</name>
    <dbReference type="NCBI Taxonomy" id="913099"/>
    <lineage>
        <taxon>Bacteria</taxon>
        <taxon>Bacillati</taxon>
        <taxon>Bacillota</taxon>
        <taxon>Tissierellia</taxon>
        <taxon>Sedimentibacter</taxon>
    </lineage>
</organism>
<dbReference type="Pfam" id="PF07687">
    <property type="entry name" value="M20_dimer"/>
    <property type="match status" value="1"/>
</dbReference>
<dbReference type="PROSITE" id="PS00758">
    <property type="entry name" value="ARGE_DAPE_CPG2_1"/>
    <property type="match status" value="1"/>
</dbReference>
<protein>
    <recommendedName>
        <fullName evidence="6">Probable succinyl-diaminopimelate desuccinylase</fullName>
        <ecNumber evidence="5">3.5.1.18</ecNumber>
    </recommendedName>
</protein>
<keyword evidence="10" id="KW-0170">Cobalt</keyword>
<dbReference type="Gene3D" id="3.40.630.10">
    <property type="entry name" value="Zn peptidases"/>
    <property type="match status" value="2"/>
</dbReference>
<proteinExistence type="inferred from homology"/>
<evidence type="ECO:0000256" key="1">
    <source>
        <dbReference type="ARBA" id="ARBA00001941"/>
    </source>
</evidence>
<dbReference type="PANTHER" id="PTHR43808">
    <property type="entry name" value="ACETYLORNITHINE DEACETYLASE"/>
    <property type="match status" value="1"/>
</dbReference>
<evidence type="ECO:0000256" key="10">
    <source>
        <dbReference type="ARBA" id="ARBA00023285"/>
    </source>
</evidence>
<comment type="cofactor">
    <cofactor evidence="1">
        <name>Co(2+)</name>
        <dbReference type="ChEBI" id="CHEBI:48828"/>
    </cofactor>
</comment>
<sequence length="400" mass="44323">MNENIYKKLKNNISEEELINFIENLVKIPSYNGIVNQETKVAEHIQQIFLKEGIDSEIVPVIDGRSNVIAKIKGNGKGKTLLLTGHMDTVPPYDMTEPFEIKNDGDRLVARGVVDMKGPLACMIYSMISLKRANVKLDGDIIFAGVIDEEEKSLGTIDLLERGVVADAAIVGEPTNLNICVAHRGLEWFELQFHGKTVHGGAQKEGINAILSASKFIQKTEDILIPKIEKETHSIIGTSSMNYGTINGGTQPSTVAGECVMKFDRRWVPGVKYDDVVNEYKDVIKELSNNDNNFKCTLKVVDESVMKEGYVHESMETDINHPIVNITKYITNEVFNISPEITYFPAWSDGGLLSSYGNIPTIVFAPGDLTTAHSSVEQLEIKQILPATLIYALIAIEYCK</sequence>
<evidence type="ECO:0000313" key="14">
    <source>
        <dbReference type="Proteomes" id="UP001519342"/>
    </source>
</evidence>
<dbReference type="Gene3D" id="3.30.70.360">
    <property type="match status" value="1"/>
</dbReference>
<comment type="pathway">
    <text evidence="3">Amino-acid biosynthesis; L-lysine biosynthesis via DAP pathway; LL-2,6-diaminopimelate from (S)-tetrahydrodipicolinate (succinylase route): step 3/3.</text>
</comment>
<evidence type="ECO:0000256" key="9">
    <source>
        <dbReference type="ARBA" id="ARBA00022833"/>
    </source>
</evidence>
<dbReference type="InterPro" id="IPR050072">
    <property type="entry name" value="Peptidase_M20A"/>
</dbReference>
<dbReference type="Pfam" id="PF01546">
    <property type="entry name" value="Peptidase_M20"/>
    <property type="match status" value="1"/>
</dbReference>
<evidence type="ECO:0000256" key="4">
    <source>
        <dbReference type="ARBA" id="ARBA00006247"/>
    </source>
</evidence>
<comment type="caution">
    <text evidence="13">The sequence shown here is derived from an EMBL/GenBank/DDBJ whole genome shotgun (WGS) entry which is preliminary data.</text>
</comment>
<evidence type="ECO:0000313" key="13">
    <source>
        <dbReference type="EMBL" id="MBP1926083.1"/>
    </source>
</evidence>
<dbReference type="RefSeq" id="WP_209511817.1">
    <property type="nucleotide sequence ID" value="NZ_JAGGKS010000005.1"/>
</dbReference>
<evidence type="ECO:0000256" key="6">
    <source>
        <dbReference type="ARBA" id="ARBA00016853"/>
    </source>
</evidence>
<evidence type="ECO:0000256" key="3">
    <source>
        <dbReference type="ARBA" id="ARBA00005130"/>
    </source>
</evidence>
<comment type="catalytic activity">
    <reaction evidence="11">
        <text>N-succinyl-(2S,6S)-2,6-diaminopimelate + H2O = (2S,6S)-2,6-diaminopimelate + succinate</text>
        <dbReference type="Rhea" id="RHEA:22608"/>
        <dbReference type="ChEBI" id="CHEBI:15377"/>
        <dbReference type="ChEBI" id="CHEBI:30031"/>
        <dbReference type="ChEBI" id="CHEBI:57609"/>
        <dbReference type="ChEBI" id="CHEBI:58087"/>
        <dbReference type="EC" id="3.5.1.18"/>
    </reaction>
</comment>
<dbReference type="InterPro" id="IPR001261">
    <property type="entry name" value="ArgE/DapE_CS"/>
</dbReference>
<evidence type="ECO:0000259" key="12">
    <source>
        <dbReference type="Pfam" id="PF07687"/>
    </source>
</evidence>
<evidence type="ECO:0000256" key="2">
    <source>
        <dbReference type="ARBA" id="ARBA00001947"/>
    </source>
</evidence>
<keyword evidence="7" id="KW-0479">Metal-binding</keyword>
<dbReference type="InterPro" id="IPR002933">
    <property type="entry name" value="Peptidase_M20"/>
</dbReference>
<feature type="domain" description="Peptidase M20 dimerisation" evidence="12">
    <location>
        <begin position="181"/>
        <end position="290"/>
    </location>
</feature>
<keyword evidence="8 13" id="KW-0378">Hydrolase</keyword>
<dbReference type="EC" id="3.5.1.18" evidence="5"/>
<dbReference type="InterPro" id="IPR010182">
    <property type="entry name" value="ArgE/DapE"/>
</dbReference>
<dbReference type="Proteomes" id="UP001519342">
    <property type="component" value="Unassembled WGS sequence"/>
</dbReference>
<evidence type="ECO:0000256" key="5">
    <source>
        <dbReference type="ARBA" id="ARBA00011921"/>
    </source>
</evidence>
<dbReference type="EMBL" id="JAGGKS010000005">
    <property type="protein sequence ID" value="MBP1926083.1"/>
    <property type="molecule type" value="Genomic_DNA"/>
</dbReference>
<keyword evidence="14" id="KW-1185">Reference proteome</keyword>
<dbReference type="GO" id="GO:0008777">
    <property type="term" value="F:acetylornithine deacetylase activity"/>
    <property type="evidence" value="ECO:0007669"/>
    <property type="project" value="UniProtKB-EC"/>
</dbReference>
<evidence type="ECO:0000256" key="11">
    <source>
        <dbReference type="ARBA" id="ARBA00051301"/>
    </source>
</evidence>
<reference evidence="13 14" key="1">
    <citation type="submission" date="2021-03" db="EMBL/GenBank/DDBJ databases">
        <title>Genomic Encyclopedia of Type Strains, Phase IV (KMG-IV): sequencing the most valuable type-strain genomes for metagenomic binning, comparative biology and taxonomic classification.</title>
        <authorList>
            <person name="Goeker M."/>
        </authorList>
    </citation>
    <scope>NUCLEOTIDE SEQUENCE [LARGE SCALE GENOMIC DNA]</scope>
    <source>
        <strain evidence="13 14">DSM 24004</strain>
    </source>
</reference>
<comment type="cofactor">
    <cofactor evidence="2">
        <name>Zn(2+)</name>
        <dbReference type="ChEBI" id="CHEBI:29105"/>
    </cofactor>
</comment>
<dbReference type="CDD" id="cd08659">
    <property type="entry name" value="M20_ArgE_DapE-like"/>
    <property type="match status" value="1"/>
</dbReference>
<name>A0ABS4GEG0_9FIRM</name>
<evidence type="ECO:0000256" key="7">
    <source>
        <dbReference type="ARBA" id="ARBA00022723"/>
    </source>
</evidence>
<dbReference type="SUPFAM" id="SSF55031">
    <property type="entry name" value="Bacterial exopeptidase dimerisation domain"/>
    <property type="match status" value="1"/>
</dbReference>
<dbReference type="GO" id="GO:0009014">
    <property type="term" value="F:succinyl-diaminopimelate desuccinylase activity"/>
    <property type="evidence" value="ECO:0007669"/>
    <property type="project" value="UniProtKB-EC"/>
</dbReference>
<evidence type="ECO:0000256" key="8">
    <source>
        <dbReference type="ARBA" id="ARBA00022801"/>
    </source>
</evidence>
<dbReference type="InterPro" id="IPR036264">
    <property type="entry name" value="Bact_exopeptidase_dim_dom"/>
</dbReference>
<dbReference type="NCBIfam" id="TIGR01910">
    <property type="entry name" value="DapE-ArgE"/>
    <property type="match status" value="1"/>
</dbReference>
<comment type="similarity">
    <text evidence="4">Belongs to the peptidase M20A family.</text>
</comment>
<accession>A0ABS4GEG0</accession>